<protein>
    <recommendedName>
        <fullName evidence="7">EF-hand domain-containing protein</fullName>
    </recommendedName>
</protein>
<keyword evidence="2 6" id="KW-0812">Transmembrane</keyword>
<feature type="domain" description="EF-hand" evidence="7">
    <location>
        <begin position="277"/>
        <end position="312"/>
    </location>
</feature>
<proteinExistence type="predicted"/>
<dbReference type="GO" id="GO:0001518">
    <property type="term" value="C:voltage-gated sodium channel complex"/>
    <property type="evidence" value="ECO:0007669"/>
    <property type="project" value="TreeGrafter"/>
</dbReference>
<evidence type="ECO:0000313" key="8">
    <source>
        <dbReference type="EMBL" id="CAJ1381593.1"/>
    </source>
</evidence>
<dbReference type="SUPFAM" id="SSF81324">
    <property type="entry name" value="Voltage-gated potassium channels"/>
    <property type="match status" value="1"/>
</dbReference>
<keyword evidence="5 6" id="KW-0472">Membrane</keyword>
<evidence type="ECO:0000256" key="3">
    <source>
        <dbReference type="ARBA" id="ARBA00022837"/>
    </source>
</evidence>
<evidence type="ECO:0000256" key="5">
    <source>
        <dbReference type="ARBA" id="ARBA00023136"/>
    </source>
</evidence>
<dbReference type="InterPro" id="IPR011992">
    <property type="entry name" value="EF-hand-dom_pair"/>
</dbReference>
<feature type="transmembrane region" description="Helical" evidence="6">
    <location>
        <begin position="229"/>
        <end position="252"/>
    </location>
</feature>
<feature type="transmembrane region" description="Helical" evidence="6">
    <location>
        <begin position="148"/>
        <end position="169"/>
    </location>
</feature>
<dbReference type="AlphaFoldDB" id="A0AA36I7E6"/>
<evidence type="ECO:0000256" key="2">
    <source>
        <dbReference type="ARBA" id="ARBA00022692"/>
    </source>
</evidence>
<evidence type="ECO:0000256" key="1">
    <source>
        <dbReference type="ARBA" id="ARBA00004141"/>
    </source>
</evidence>
<sequence>MSKHPMFDLSMSILIIINTLLFAFEAQYKGFNLAQALGLSEEHAEEVWPGARDFFENSEMIFGIIFTVEVAARLLLERLGFASDCWNWLDLSIVLFWLFSKTGSVLPVNSQVLRLLRLFRLLRMLSLVRKIKEFDALFLMTTAVRSSFGVLGWTAALLFVCQMMCALVIQQALSSFYFDGQNLATLNEQKEVYEYFGTFSRSLLSLFEMTLANWPPICRLLVNNVSEWWMIFCLLHKLTMGFAVIGVINGVLMQETFRVAHTDDNVMVREKQRAMRVHTTKMKALFDDADTSGDGKLDIEEFKAILLDSDVKIWLAAMDLDASDAEELFEMLDDGDGRLTAEELVIGVSKLRGGARAMDLRKLFPGAKAWAKDVVPDGILEVELEEMNAAKDEERDEWDEHQVGVYL</sequence>
<evidence type="ECO:0000259" key="7">
    <source>
        <dbReference type="PROSITE" id="PS50222"/>
    </source>
</evidence>
<accession>A0AA36I7E6</accession>
<dbReference type="InterPro" id="IPR027359">
    <property type="entry name" value="Volt_channel_dom_sf"/>
</dbReference>
<dbReference type="PANTHER" id="PTHR10037:SF62">
    <property type="entry name" value="SODIUM CHANNEL PROTEIN 60E"/>
    <property type="match status" value="1"/>
</dbReference>
<keyword evidence="4 6" id="KW-1133">Transmembrane helix</keyword>
<dbReference type="PROSITE" id="PS00018">
    <property type="entry name" value="EF_HAND_1"/>
    <property type="match status" value="1"/>
</dbReference>
<evidence type="ECO:0000313" key="9">
    <source>
        <dbReference type="Proteomes" id="UP001178507"/>
    </source>
</evidence>
<dbReference type="GO" id="GO:0005509">
    <property type="term" value="F:calcium ion binding"/>
    <property type="evidence" value="ECO:0007669"/>
    <property type="project" value="InterPro"/>
</dbReference>
<dbReference type="InterPro" id="IPR018247">
    <property type="entry name" value="EF_Hand_1_Ca_BS"/>
</dbReference>
<dbReference type="Gene3D" id="1.10.238.10">
    <property type="entry name" value="EF-hand"/>
    <property type="match status" value="1"/>
</dbReference>
<dbReference type="EMBL" id="CAUJNA010000824">
    <property type="protein sequence ID" value="CAJ1381593.1"/>
    <property type="molecule type" value="Genomic_DNA"/>
</dbReference>
<evidence type="ECO:0000256" key="4">
    <source>
        <dbReference type="ARBA" id="ARBA00022989"/>
    </source>
</evidence>
<dbReference type="Gene3D" id="1.20.120.350">
    <property type="entry name" value="Voltage-gated potassium channels. Chain C"/>
    <property type="match status" value="1"/>
</dbReference>
<dbReference type="InterPro" id="IPR043203">
    <property type="entry name" value="VGCC_Ca_Na"/>
</dbReference>
<keyword evidence="9" id="KW-1185">Reference proteome</keyword>
<reference evidence="8" key="1">
    <citation type="submission" date="2023-08" db="EMBL/GenBank/DDBJ databases">
        <authorList>
            <person name="Chen Y."/>
            <person name="Shah S."/>
            <person name="Dougan E. K."/>
            <person name="Thang M."/>
            <person name="Chan C."/>
        </authorList>
    </citation>
    <scope>NUCLEOTIDE SEQUENCE</scope>
</reference>
<organism evidence="8 9">
    <name type="scientific">Effrenium voratum</name>
    <dbReference type="NCBI Taxonomy" id="2562239"/>
    <lineage>
        <taxon>Eukaryota</taxon>
        <taxon>Sar</taxon>
        <taxon>Alveolata</taxon>
        <taxon>Dinophyceae</taxon>
        <taxon>Suessiales</taxon>
        <taxon>Symbiodiniaceae</taxon>
        <taxon>Effrenium</taxon>
    </lineage>
</organism>
<dbReference type="GO" id="GO:0005248">
    <property type="term" value="F:voltage-gated sodium channel activity"/>
    <property type="evidence" value="ECO:0007669"/>
    <property type="project" value="TreeGrafter"/>
</dbReference>
<dbReference type="PROSITE" id="PS50222">
    <property type="entry name" value="EF_HAND_2"/>
    <property type="match status" value="1"/>
</dbReference>
<name>A0AA36I7E6_9DINO</name>
<dbReference type="Gene3D" id="1.10.287.70">
    <property type="match status" value="1"/>
</dbReference>
<dbReference type="Pfam" id="PF13202">
    <property type="entry name" value="EF-hand_5"/>
    <property type="match status" value="1"/>
</dbReference>
<comment type="subcellular location">
    <subcellularLocation>
        <location evidence="1">Membrane</location>
        <topology evidence="1">Multi-pass membrane protein</topology>
    </subcellularLocation>
</comment>
<dbReference type="Proteomes" id="UP001178507">
    <property type="component" value="Unassembled WGS sequence"/>
</dbReference>
<dbReference type="SMART" id="SM00054">
    <property type="entry name" value="EFh"/>
    <property type="match status" value="2"/>
</dbReference>
<dbReference type="InterPro" id="IPR002048">
    <property type="entry name" value="EF_hand_dom"/>
</dbReference>
<dbReference type="InterPro" id="IPR005821">
    <property type="entry name" value="Ion_trans_dom"/>
</dbReference>
<dbReference type="SUPFAM" id="SSF47473">
    <property type="entry name" value="EF-hand"/>
    <property type="match status" value="1"/>
</dbReference>
<gene>
    <name evidence="8" type="ORF">EVOR1521_LOCUS9229</name>
</gene>
<evidence type="ECO:0000256" key="6">
    <source>
        <dbReference type="SAM" id="Phobius"/>
    </source>
</evidence>
<dbReference type="Pfam" id="PF00520">
    <property type="entry name" value="Ion_trans"/>
    <property type="match status" value="1"/>
</dbReference>
<dbReference type="PANTHER" id="PTHR10037">
    <property type="entry name" value="VOLTAGE-GATED CATION CHANNEL CALCIUM AND SODIUM"/>
    <property type="match status" value="1"/>
</dbReference>
<dbReference type="CDD" id="cd00051">
    <property type="entry name" value="EFh"/>
    <property type="match status" value="1"/>
</dbReference>
<keyword evidence="3" id="KW-0106">Calcium</keyword>
<comment type="caution">
    <text evidence="8">The sequence shown here is derived from an EMBL/GenBank/DDBJ whole genome shotgun (WGS) entry which is preliminary data.</text>
</comment>